<protein>
    <submittedName>
        <fullName evidence="1">Uncharacterized protein</fullName>
    </submittedName>
</protein>
<evidence type="ECO:0000313" key="2">
    <source>
        <dbReference type="Proteomes" id="UP000620633"/>
    </source>
</evidence>
<keyword evidence="2" id="KW-1185">Reference proteome</keyword>
<sequence>MLRAVEAFCLNGFQGASGQDAGVRADDHLLLEFMQAQAFAGREDGQGDLGAHAALPARR</sequence>
<accession>A0ABQ2STY8</accession>
<name>A0ABQ2STY8_9DEIO</name>
<reference evidence="2" key="1">
    <citation type="journal article" date="2019" name="Int. J. Syst. Evol. Microbiol.">
        <title>The Global Catalogue of Microorganisms (GCM) 10K type strain sequencing project: providing services to taxonomists for standard genome sequencing and annotation.</title>
        <authorList>
            <consortium name="The Broad Institute Genomics Platform"/>
            <consortium name="The Broad Institute Genome Sequencing Center for Infectious Disease"/>
            <person name="Wu L."/>
            <person name="Ma J."/>
        </authorList>
    </citation>
    <scope>NUCLEOTIDE SEQUENCE [LARGE SCALE GENOMIC DNA]</scope>
    <source>
        <strain evidence="2">JCM 31406</strain>
    </source>
</reference>
<gene>
    <name evidence="1" type="ORF">GCM10008961_32000</name>
</gene>
<dbReference type="EMBL" id="BMQO01000022">
    <property type="protein sequence ID" value="GGS38059.1"/>
    <property type="molecule type" value="Genomic_DNA"/>
</dbReference>
<comment type="caution">
    <text evidence="1">The sequence shown here is derived from an EMBL/GenBank/DDBJ whole genome shotgun (WGS) entry which is preliminary data.</text>
</comment>
<organism evidence="1 2">
    <name type="scientific">Deinococcus knuensis</name>
    <dbReference type="NCBI Taxonomy" id="1837380"/>
    <lineage>
        <taxon>Bacteria</taxon>
        <taxon>Thermotogati</taxon>
        <taxon>Deinococcota</taxon>
        <taxon>Deinococci</taxon>
        <taxon>Deinococcales</taxon>
        <taxon>Deinococcaceae</taxon>
        <taxon>Deinococcus</taxon>
    </lineage>
</organism>
<proteinExistence type="predicted"/>
<evidence type="ECO:0000313" key="1">
    <source>
        <dbReference type="EMBL" id="GGS38059.1"/>
    </source>
</evidence>
<dbReference type="Proteomes" id="UP000620633">
    <property type="component" value="Unassembled WGS sequence"/>
</dbReference>